<evidence type="ECO:0000313" key="4">
    <source>
        <dbReference type="Proteomes" id="UP000622552"/>
    </source>
</evidence>
<feature type="domain" description="GGDEF" evidence="2">
    <location>
        <begin position="80"/>
        <end position="213"/>
    </location>
</feature>
<gene>
    <name evidence="3" type="ORF">IW245_002215</name>
</gene>
<dbReference type="Pfam" id="PF00990">
    <property type="entry name" value="GGDEF"/>
    <property type="match status" value="1"/>
</dbReference>
<dbReference type="GO" id="GO:0043709">
    <property type="term" value="P:cell adhesion involved in single-species biofilm formation"/>
    <property type="evidence" value="ECO:0007669"/>
    <property type="project" value="TreeGrafter"/>
</dbReference>
<accession>A0A8J7GS57</accession>
<dbReference type="NCBIfam" id="TIGR00254">
    <property type="entry name" value="GGDEF"/>
    <property type="match status" value="1"/>
</dbReference>
<dbReference type="PROSITE" id="PS50887">
    <property type="entry name" value="GGDEF"/>
    <property type="match status" value="1"/>
</dbReference>
<dbReference type="InterPro" id="IPR043128">
    <property type="entry name" value="Rev_trsase/Diguanyl_cyclase"/>
</dbReference>
<dbReference type="SMART" id="SM00267">
    <property type="entry name" value="GGDEF"/>
    <property type="match status" value="1"/>
</dbReference>
<dbReference type="RefSeq" id="WP_197003063.1">
    <property type="nucleotide sequence ID" value="NZ_BONS01000001.1"/>
</dbReference>
<feature type="transmembrane region" description="Helical" evidence="1">
    <location>
        <begin position="6"/>
        <end position="29"/>
    </location>
</feature>
<dbReference type="Gene3D" id="3.30.70.270">
    <property type="match status" value="1"/>
</dbReference>
<dbReference type="SUPFAM" id="SSF55073">
    <property type="entry name" value="Nucleotide cyclase"/>
    <property type="match status" value="1"/>
</dbReference>
<dbReference type="EMBL" id="JADOUF010000001">
    <property type="protein sequence ID" value="MBG6136021.1"/>
    <property type="molecule type" value="Genomic_DNA"/>
</dbReference>
<dbReference type="PANTHER" id="PTHR45138">
    <property type="entry name" value="REGULATORY COMPONENTS OF SENSORY TRANSDUCTION SYSTEM"/>
    <property type="match status" value="1"/>
</dbReference>
<evidence type="ECO:0000259" key="2">
    <source>
        <dbReference type="PROSITE" id="PS50887"/>
    </source>
</evidence>
<evidence type="ECO:0000313" key="3">
    <source>
        <dbReference type="EMBL" id="MBG6136021.1"/>
    </source>
</evidence>
<evidence type="ECO:0000256" key="1">
    <source>
        <dbReference type="SAM" id="Phobius"/>
    </source>
</evidence>
<dbReference type="AlphaFoldDB" id="A0A8J7GS57"/>
<keyword evidence="1" id="KW-1133">Transmembrane helix</keyword>
<dbReference type="GO" id="GO:1902201">
    <property type="term" value="P:negative regulation of bacterial-type flagellum-dependent cell motility"/>
    <property type="evidence" value="ECO:0007669"/>
    <property type="project" value="TreeGrafter"/>
</dbReference>
<dbReference type="InterPro" id="IPR050469">
    <property type="entry name" value="Diguanylate_Cyclase"/>
</dbReference>
<dbReference type="PANTHER" id="PTHR45138:SF9">
    <property type="entry name" value="DIGUANYLATE CYCLASE DGCM-RELATED"/>
    <property type="match status" value="1"/>
</dbReference>
<dbReference type="InterPro" id="IPR000160">
    <property type="entry name" value="GGDEF_dom"/>
</dbReference>
<protein>
    <submittedName>
        <fullName evidence="3">Diguanylate cyclase (GGDEF)-like protein</fullName>
    </submittedName>
</protein>
<dbReference type="Proteomes" id="UP000622552">
    <property type="component" value="Unassembled WGS sequence"/>
</dbReference>
<organism evidence="3 4">
    <name type="scientific">Longispora fulva</name>
    <dbReference type="NCBI Taxonomy" id="619741"/>
    <lineage>
        <taxon>Bacteria</taxon>
        <taxon>Bacillati</taxon>
        <taxon>Actinomycetota</taxon>
        <taxon>Actinomycetes</taxon>
        <taxon>Micromonosporales</taxon>
        <taxon>Micromonosporaceae</taxon>
        <taxon>Longispora</taxon>
    </lineage>
</organism>
<reference evidence="3" key="1">
    <citation type="submission" date="2020-11" db="EMBL/GenBank/DDBJ databases">
        <title>Sequencing the genomes of 1000 actinobacteria strains.</title>
        <authorList>
            <person name="Klenk H.-P."/>
        </authorList>
    </citation>
    <scope>NUCLEOTIDE SEQUENCE</scope>
    <source>
        <strain evidence="3">DSM 45356</strain>
    </source>
</reference>
<sequence>MTTRHVARLATIAVMCAAGSAVTTVLLTARAQARTARAREAVALHRAALWRQTALVDDVTGIASRAAWEAELARAGHAAGPTAVLVFDVDRFRDLNRVLGHPGGDRALHHVAGLLTRVLAGRGFLARYGGDEFAALVPLDGPDPHAHATALAADLADGLLMPAGECAPWPVTLSVGVALLRPGEDSEQAFVAADRAMFEAKNHRRDSRTAMPHAA</sequence>
<keyword evidence="1" id="KW-0472">Membrane</keyword>
<dbReference type="InterPro" id="IPR029787">
    <property type="entry name" value="Nucleotide_cyclase"/>
</dbReference>
<keyword evidence="4" id="KW-1185">Reference proteome</keyword>
<comment type="caution">
    <text evidence="3">The sequence shown here is derived from an EMBL/GenBank/DDBJ whole genome shotgun (WGS) entry which is preliminary data.</text>
</comment>
<proteinExistence type="predicted"/>
<dbReference type="GO" id="GO:0052621">
    <property type="term" value="F:diguanylate cyclase activity"/>
    <property type="evidence" value="ECO:0007669"/>
    <property type="project" value="TreeGrafter"/>
</dbReference>
<name>A0A8J7GS57_9ACTN</name>
<dbReference type="GO" id="GO:0005886">
    <property type="term" value="C:plasma membrane"/>
    <property type="evidence" value="ECO:0007669"/>
    <property type="project" value="TreeGrafter"/>
</dbReference>
<dbReference type="CDD" id="cd01949">
    <property type="entry name" value="GGDEF"/>
    <property type="match status" value="1"/>
</dbReference>
<keyword evidence="1" id="KW-0812">Transmembrane</keyword>